<protein>
    <recommendedName>
        <fullName evidence="2">Ribosomal RNA methyltransferase FtsJ domain-containing protein</fullName>
    </recommendedName>
</protein>
<feature type="region of interest" description="Disordered" evidence="1">
    <location>
        <begin position="1"/>
        <end position="45"/>
    </location>
</feature>
<sequence length="416" mass="45597">MTAPETPSTVSSSASPPYHSRSSSSSPSTYSSDSSPYSSAYPSTSPSAIEGWSDVGLPHILTEELIARGADELQMLVDVRERGRKDAEHDKTSYAEHEKKVAENASARKNRYWFSKMKAVFKELDLQTVCIPRKGALKFLDLGCCPGGFTSYILSKNSSAQGLGISSEIENGGHRFLLEDRHRSRFKIYYADLTYYRLGPLPVSVAPESKALHALPFDTTKRFDIVLLDGHQLRKQQPSARPGDCDRLLVSQIIIGLQAVKKGGTIVIKLADVERINTAKLLHMFDVLAARLETFKPRHMHATRGTFYAVGKDVGEGRGAARLPALVDAFKELWVDLTIGGAEGTGRALGEEDLDFIISTADVRQAKNLDRLVDLSRRVWEVQGRALAGLRDPPLVSVGMGELEDPFTVALPTAVV</sequence>
<evidence type="ECO:0000256" key="1">
    <source>
        <dbReference type="SAM" id="MobiDB-lite"/>
    </source>
</evidence>
<dbReference type="Pfam" id="PF01728">
    <property type="entry name" value="FtsJ"/>
    <property type="match status" value="1"/>
</dbReference>
<evidence type="ECO:0000313" key="3">
    <source>
        <dbReference type="EMBL" id="KAJ7355932.1"/>
    </source>
</evidence>
<dbReference type="AlphaFoldDB" id="A0AAD7AE15"/>
<dbReference type="SUPFAM" id="SSF53335">
    <property type="entry name" value="S-adenosyl-L-methionine-dependent methyltransferases"/>
    <property type="match status" value="1"/>
</dbReference>
<accession>A0AAD7AE15</accession>
<name>A0AAD7AE15_9AGAR</name>
<organism evidence="3 4">
    <name type="scientific">Mycena albidolilacea</name>
    <dbReference type="NCBI Taxonomy" id="1033008"/>
    <lineage>
        <taxon>Eukaryota</taxon>
        <taxon>Fungi</taxon>
        <taxon>Dikarya</taxon>
        <taxon>Basidiomycota</taxon>
        <taxon>Agaricomycotina</taxon>
        <taxon>Agaricomycetes</taxon>
        <taxon>Agaricomycetidae</taxon>
        <taxon>Agaricales</taxon>
        <taxon>Marasmiineae</taxon>
        <taxon>Mycenaceae</taxon>
        <taxon>Mycena</taxon>
    </lineage>
</organism>
<dbReference type="Gene3D" id="3.40.50.12760">
    <property type="match status" value="1"/>
</dbReference>
<comment type="caution">
    <text evidence="3">The sequence shown here is derived from an EMBL/GenBank/DDBJ whole genome shotgun (WGS) entry which is preliminary data.</text>
</comment>
<evidence type="ECO:0000259" key="2">
    <source>
        <dbReference type="Pfam" id="PF01728"/>
    </source>
</evidence>
<dbReference type="InterPro" id="IPR002877">
    <property type="entry name" value="RNA_MeTrfase_FtsJ_dom"/>
</dbReference>
<dbReference type="GO" id="GO:0032259">
    <property type="term" value="P:methylation"/>
    <property type="evidence" value="ECO:0007669"/>
    <property type="project" value="InterPro"/>
</dbReference>
<dbReference type="GO" id="GO:0008168">
    <property type="term" value="F:methyltransferase activity"/>
    <property type="evidence" value="ECO:0007669"/>
    <property type="project" value="InterPro"/>
</dbReference>
<dbReference type="InterPro" id="IPR029063">
    <property type="entry name" value="SAM-dependent_MTases_sf"/>
</dbReference>
<keyword evidence="4" id="KW-1185">Reference proteome</keyword>
<reference evidence="3" key="1">
    <citation type="submission" date="2023-03" db="EMBL/GenBank/DDBJ databases">
        <title>Massive genome expansion in bonnet fungi (Mycena s.s.) driven by repeated elements and novel gene families across ecological guilds.</title>
        <authorList>
            <consortium name="Lawrence Berkeley National Laboratory"/>
            <person name="Harder C.B."/>
            <person name="Miyauchi S."/>
            <person name="Viragh M."/>
            <person name="Kuo A."/>
            <person name="Thoen E."/>
            <person name="Andreopoulos B."/>
            <person name="Lu D."/>
            <person name="Skrede I."/>
            <person name="Drula E."/>
            <person name="Henrissat B."/>
            <person name="Morin E."/>
            <person name="Kohler A."/>
            <person name="Barry K."/>
            <person name="LaButti K."/>
            <person name="Morin E."/>
            <person name="Salamov A."/>
            <person name="Lipzen A."/>
            <person name="Mereny Z."/>
            <person name="Hegedus B."/>
            <person name="Baldrian P."/>
            <person name="Stursova M."/>
            <person name="Weitz H."/>
            <person name="Taylor A."/>
            <person name="Grigoriev I.V."/>
            <person name="Nagy L.G."/>
            <person name="Martin F."/>
            <person name="Kauserud H."/>
        </authorList>
    </citation>
    <scope>NUCLEOTIDE SEQUENCE</scope>
    <source>
        <strain evidence="3">CBHHK002</strain>
    </source>
</reference>
<gene>
    <name evidence="3" type="ORF">DFH08DRAFT_511249</name>
</gene>
<dbReference type="Proteomes" id="UP001218218">
    <property type="component" value="Unassembled WGS sequence"/>
</dbReference>
<feature type="domain" description="Ribosomal RNA methyltransferase FtsJ" evidence="2">
    <location>
        <begin position="136"/>
        <end position="311"/>
    </location>
</feature>
<evidence type="ECO:0000313" key="4">
    <source>
        <dbReference type="Proteomes" id="UP001218218"/>
    </source>
</evidence>
<dbReference type="EMBL" id="JARIHO010000009">
    <property type="protein sequence ID" value="KAJ7355932.1"/>
    <property type="molecule type" value="Genomic_DNA"/>
</dbReference>
<proteinExistence type="predicted"/>